<dbReference type="PANTHER" id="PTHR38693">
    <property type="entry name" value="UBIQUINONE BIOSYNTHESIS PROTEIN UBIJ"/>
    <property type="match status" value="1"/>
</dbReference>
<comment type="pathway">
    <text evidence="1">Cofactor biosynthesis; ubiquinone biosynthesis.</text>
</comment>
<evidence type="ECO:0000259" key="2">
    <source>
        <dbReference type="Pfam" id="PF02036"/>
    </source>
</evidence>
<feature type="domain" description="SCP2" evidence="2">
    <location>
        <begin position="11"/>
        <end position="83"/>
    </location>
</feature>
<dbReference type="InterPro" id="IPR003033">
    <property type="entry name" value="SCP2_sterol-bd_dom"/>
</dbReference>
<dbReference type="RefSeq" id="WP_203387885.1">
    <property type="nucleotide sequence ID" value="NZ_CP064781.1"/>
</dbReference>
<dbReference type="InterPro" id="IPR038989">
    <property type="entry name" value="UbiJ"/>
</dbReference>
<dbReference type="PANTHER" id="PTHR38693:SF1">
    <property type="entry name" value="UBIQUINONE BIOSYNTHESIS ACCESSORY FACTOR UBIJ"/>
    <property type="match status" value="1"/>
</dbReference>
<evidence type="ECO:0000256" key="1">
    <source>
        <dbReference type="HAMAP-Rule" id="MF_02215"/>
    </source>
</evidence>
<dbReference type="KEGG" id="ares:IWH25_03030"/>
<dbReference type="GO" id="GO:0005737">
    <property type="term" value="C:cytoplasm"/>
    <property type="evidence" value="ECO:0007669"/>
    <property type="project" value="UniProtKB-SubCell"/>
</dbReference>
<dbReference type="GO" id="GO:0006744">
    <property type="term" value="P:ubiquinone biosynthetic process"/>
    <property type="evidence" value="ECO:0007669"/>
    <property type="project" value="UniProtKB-UniRule"/>
</dbReference>
<keyword evidence="1" id="KW-0831">Ubiquinone biosynthesis</keyword>
<keyword evidence="4" id="KW-1185">Reference proteome</keyword>
<dbReference type="AlphaFoldDB" id="A0A974Y485"/>
<comment type="subcellular location">
    <subcellularLocation>
        <location evidence="1">Cytoplasm</location>
    </subcellularLocation>
</comment>
<dbReference type="Proteomes" id="UP000663444">
    <property type="component" value="Chromosome"/>
</dbReference>
<evidence type="ECO:0000313" key="3">
    <source>
        <dbReference type="EMBL" id="QRJ64340.1"/>
    </source>
</evidence>
<accession>A0A974Y485</accession>
<name>A0A974Y485_9RHOO</name>
<reference evidence="3" key="1">
    <citation type="submission" date="2020-11" db="EMBL/GenBank/DDBJ databases">
        <title>Azospira restricta DSM 18626 genome sequence.</title>
        <authorList>
            <person name="Moe W.M."/>
        </authorList>
    </citation>
    <scope>NUCLEOTIDE SEQUENCE</scope>
    <source>
        <strain evidence="3">DSM 18626</strain>
    </source>
</reference>
<protein>
    <recommendedName>
        <fullName evidence="1">Ubiquinone biosynthesis accessory factor UbiJ</fullName>
    </recommendedName>
</protein>
<organism evidence="3 4">
    <name type="scientific">Azospira restricta</name>
    <dbReference type="NCBI Taxonomy" id="404405"/>
    <lineage>
        <taxon>Bacteria</taxon>
        <taxon>Pseudomonadati</taxon>
        <taxon>Pseudomonadota</taxon>
        <taxon>Betaproteobacteria</taxon>
        <taxon>Rhodocyclales</taxon>
        <taxon>Rhodocyclaceae</taxon>
        <taxon>Azospira</taxon>
    </lineage>
</organism>
<sequence length="191" mass="20278">MLQRATFAFVNHLLAAEGWARARLKPFAGQHARFELGPFAQTFAVAGDGSLNACGDAAPAAVTVRLPDDAPLRFLTDRASLFASARIEGAADFAEALGFVARNLRWDVEADLAGLVGDIAAHRVAAAGRLLRASGAAQAQRLGANFGEYLLDEERLLVRRAEAGAFAREVATLADQLARLELRAGKLPTPD</sequence>
<proteinExistence type="inferred from homology"/>
<dbReference type="EMBL" id="CP064781">
    <property type="protein sequence ID" value="QRJ64340.1"/>
    <property type="molecule type" value="Genomic_DNA"/>
</dbReference>
<comment type="similarity">
    <text evidence="1">Belongs to the UbiJ family.</text>
</comment>
<evidence type="ECO:0000313" key="4">
    <source>
        <dbReference type="Proteomes" id="UP000663444"/>
    </source>
</evidence>
<keyword evidence="1" id="KW-0963">Cytoplasm</keyword>
<gene>
    <name evidence="1" type="primary">ubiJ</name>
    <name evidence="3" type="ORF">IWH25_03030</name>
</gene>
<dbReference type="HAMAP" id="MF_02215">
    <property type="entry name" value="UbiJ"/>
    <property type="match status" value="1"/>
</dbReference>
<comment type="function">
    <text evidence="1">Required for ubiquinone (coenzyme Q) biosynthesis. Binds hydrophobic ubiquinone biosynthetic intermediates via its SCP2 domain and is essential for the stability of the Ubi complex. May constitute a docking platform where Ubi enzymes assemble and access their SCP2-bound polyprenyl substrates.</text>
</comment>
<dbReference type="Pfam" id="PF02036">
    <property type="entry name" value="SCP2"/>
    <property type="match status" value="1"/>
</dbReference>